<dbReference type="EMBL" id="NMPR01000033">
    <property type="protein sequence ID" value="KAA8633725.1"/>
    <property type="molecule type" value="Genomic_DNA"/>
</dbReference>
<dbReference type="GO" id="GO:0097176">
    <property type="term" value="P:epoxide metabolic process"/>
    <property type="evidence" value="ECO:0007669"/>
    <property type="project" value="TreeGrafter"/>
</dbReference>
<feature type="compositionally biased region" description="Basic and acidic residues" evidence="3">
    <location>
        <begin position="615"/>
        <end position="638"/>
    </location>
</feature>
<dbReference type="InterPro" id="IPR029058">
    <property type="entry name" value="AB_hydrolase_fold"/>
</dbReference>
<evidence type="ECO:0000256" key="3">
    <source>
        <dbReference type="SAM" id="MobiDB-lite"/>
    </source>
</evidence>
<evidence type="ECO:0000313" key="6">
    <source>
        <dbReference type="Proteomes" id="UP000433876"/>
    </source>
</evidence>
<keyword evidence="2" id="KW-0378">Hydrolase</keyword>
<sequence>MADPSSDVQVAPGEEVKPYKIHIPTKHLDLTKQKLELTRLPHEGSGSGNKSQDWWEPKPIVEPLIDFWYIRNRLERYSWREAESTLNSTLPQFRTTITLPNLDNAALRVHFIHARSPHPDAVPLLLIPPFPFTNLSLGHLIKPLTDPDAASEDQRQQAFHLIIPSLPGLGLSDALPANISPIPASATIFDTLMHRLGYAQYLVTGSGPGHLSPATIDFRVVNRLATHHVDSCVGAHLIAPPLKAPTRKEQGTGAWVKWKVAKMLKKEKWGYEAGDWGILAQDNNGNGNGGKTKEGTRKKMGLNTLGGDGGLAEDPNTLAYALCDSPTGMLVFVLRGLRAMGLDEAALSSPLFTHEKIITLTNMLWLPGPETAMRYWAHCAAYPEDDGGKSAKLGKKPKVAITVFTGTGNTGKSPVAPETTEATAAAGASTDTLPALNKQVPLSRSEAAARSAEKHTYVCPAWGNSVYDVLYQERASGYADGLLAFTRPEIIVSGVRGLANEVLAREPRLLKAKSQNQQQKQATNEHPPQPQPTAVGGSSLTSFPSPSSPKTNHGPAAAGPVSSPVPLDKIGVVPASPVDEPSSGGGGLKKPPSVVVALTPGTTTIPEEEAEDDGSDKQKEGEEEEKNRGRSTKPEKGKAIAAMSKVPPPLPPTGNNNPNLLNLPTRNQSEGESPDTLVNTPSPSPSS</sequence>
<feature type="compositionally biased region" description="Low complexity" evidence="3">
    <location>
        <begin position="512"/>
        <end position="522"/>
    </location>
</feature>
<proteinExistence type="inferred from homology"/>
<dbReference type="Pfam" id="PF06441">
    <property type="entry name" value="EHN"/>
    <property type="match status" value="1"/>
</dbReference>
<protein>
    <recommendedName>
        <fullName evidence="4">Epoxide hydrolase N-terminal domain-containing protein</fullName>
    </recommendedName>
</protein>
<feature type="compositionally biased region" description="Low complexity" evidence="3">
    <location>
        <begin position="538"/>
        <end position="566"/>
    </location>
</feature>
<dbReference type="InterPro" id="IPR010497">
    <property type="entry name" value="Epoxide_hydro_N"/>
</dbReference>
<comment type="caution">
    <text evidence="5">The sequence shown here is derived from an EMBL/GenBank/DDBJ whole genome shotgun (WGS) entry which is preliminary data.</text>
</comment>
<dbReference type="PANTHER" id="PTHR21661:SF71">
    <property type="entry name" value="EPOXIDE HYDROLASE N-TERMINAL DOMAIN-CONTAINING PROTEIN"/>
    <property type="match status" value="1"/>
</dbReference>
<evidence type="ECO:0000256" key="1">
    <source>
        <dbReference type="ARBA" id="ARBA00010088"/>
    </source>
</evidence>
<dbReference type="OMA" id="PLIDFWL"/>
<reference evidence="5 6" key="1">
    <citation type="submission" date="2017-07" db="EMBL/GenBank/DDBJ databases">
        <title>Genome sequence of the Sordaria macrospora wild type strain R19027.</title>
        <authorList>
            <person name="Nowrousian M."/>
            <person name="Teichert I."/>
            <person name="Kueck U."/>
        </authorList>
    </citation>
    <scope>NUCLEOTIDE SEQUENCE [LARGE SCALE GENOMIC DNA]</scope>
    <source>
        <strain evidence="5 6">R19027</strain>
        <tissue evidence="5">Mycelium</tissue>
    </source>
</reference>
<organism evidence="5 6">
    <name type="scientific">Sordaria macrospora</name>
    <dbReference type="NCBI Taxonomy" id="5147"/>
    <lineage>
        <taxon>Eukaryota</taxon>
        <taxon>Fungi</taxon>
        <taxon>Dikarya</taxon>
        <taxon>Ascomycota</taxon>
        <taxon>Pezizomycotina</taxon>
        <taxon>Sordariomycetes</taxon>
        <taxon>Sordariomycetidae</taxon>
        <taxon>Sordariales</taxon>
        <taxon>Sordariaceae</taxon>
        <taxon>Sordaria</taxon>
    </lineage>
</organism>
<dbReference type="PANTHER" id="PTHR21661">
    <property type="entry name" value="EPOXIDE HYDROLASE 1-RELATED"/>
    <property type="match status" value="1"/>
</dbReference>
<dbReference type="SUPFAM" id="SSF53474">
    <property type="entry name" value="alpha/beta-Hydrolases"/>
    <property type="match status" value="1"/>
</dbReference>
<feature type="domain" description="Epoxide hydrolase N-terminal" evidence="4">
    <location>
        <begin position="16"/>
        <end position="135"/>
    </location>
</feature>
<feature type="compositionally biased region" description="Polar residues" evidence="3">
    <location>
        <begin position="666"/>
        <end position="681"/>
    </location>
</feature>
<dbReference type="Gene3D" id="3.40.50.1820">
    <property type="entry name" value="alpha/beta hydrolase"/>
    <property type="match status" value="1"/>
</dbReference>
<accession>A0A8S8ZZL2</accession>
<evidence type="ECO:0000259" key="4">
    <source>
        <dbReference type="Pfam" id="PF06441"/>
    </source>
</evidence>
<evidence type="ECO:0000313" key="5">
    <source>
        <dbReference type="EMBL" id="KAA8633725.1"/>
    </source>
</evidence>
<feature type="compositionally biased region" description="Low complexity" evidence="3">
    <location>
        <begin position="653"/>
        <end position="665"/>
    </location>
</feature>
<name>A0A8S8ZZL2_SORMA</name>
<feature type="region of interest" description="Disordered" evidence="3">
    <location>
        <begin position="512"/>
        <end position="687"/>
    </location>
</feature>
<comment type="similarity">
    <text evidence="1">Belongs to the peptidase S33 family.</text>
</comment>
<dbReference type="AlphaFoldDB" id="A0A8S8ZZL2"/>
<evidence type="ECO:0000256" key="2">
    <source>
        <dbReference type="ARBA" id="ARBA00022801"/>
    </source>
</evidence>
<dbReference type="Proteomes" id="UP000433876">
    <property type="component" value="Unassembled WGS sequence"/>
</dbReference>
<dbReference type="VEuPathDB" id="FungiDB:SMAC_06535"/>
<gene>
    <name evidence="5" type="ORF">SMACR_06535</name>
</gene>
<dbReference type="GO" id="GO:0004301">
    <property type="term" value="F:epoxide hydrolase activity"/>
    <property type="evidence" value="ECO:0007669"/>
    <property type="project" value="TreeGrafter"/>
</dbReference>